<comment type="similarity">
    <text evidence="8">Belongs to the binding-protein-dependent transport system permease family.</text>
</comment>
<dbReference type="CDD" id="cd06261">
    <property type="entry name" value="TM_PBP2"/>
    <property type="match status" value="2"/>
</dbReference>
<feature type="domain" description="ABC transmembrane type-1" evidence="9">
    <location>
        <begin position="304"/>
        <end position="491"/>
    </location>
</feature>
<comment type="subcellular location">
    <subcellularLocation>
        <location evidence="1">Cell inner membrane</location>
        <topology evidence="1">Multi-pass membrane protein</topology>
    </subcellularLocation>
    <subcellularLocation>
        <location evidence="8">Cell membrane</location>
        <topology evidence="8">Multi-pass membrane protein</topology>
    </subcellularLocation>
</comment>
<feature type="transmembrane region" description="Helical" evidence="8">
    <location>
        <begin position="52"/>
        <end position="73"/>
    </location>
</feature>
<evidence type="ECO:0000256" key="6">
    <source>
        <dbReference type="ARBA" id="ARBA00022989"/>
    </source>
</evidence>
<evidence type="ECO:0000256" key="3">
    <source>
        <dbReference type="ARBA" id="ARBA00022475"/>
    </source>
</evidence>
<evidence type="ECO:0000256" key="5">
    <source>
        <dbReference type="ARBA" id="ARBA00022692"/>
    </source>
</evidence>
<proteinExistence type="inferred from homology"/>
<feature type="domain" description="ABC transmembrane type-1" evidence="9">
    <location>
        <begin position="47"/>
        <end position="232"/>
    </location>
</feature>
<keyword evidence="6 8" id="KW-1133">Transmembrane helix</keyword>
<feature type="transmembrane region" description="Helical" evidence="8">
    <location>
        <begin position="470"/>
        <end position="492"/>
    </location>
</feature>
<dbReference type="InterPro" id="IPR035906">
    <property type="entry name" value="MetI-like_sf"/>
</dbReference>
<organism evidence="10 11">
    <name type="scientific">Parasynechococcus marenigrum (strain WH8102)</name>
    <dbReference type="NCBI Taxonomy" id="84588"/>
    <lineage>
        <taxon>Bacteria</taxon>
        <taxon>Bacillati</taxon>
        <taxon>Cyanobacteriota</taxon>
        <taxon>Cyanophyceae</taxon>
        <taxon>Synechococcales</taxon>
        <taxon>Prochlorococcaceae</taxon>
        <taxon>Parasynechococcus</taxon>
        <taxon>Parasynechococcus marenigrum</taxon>
    </lineage>
</organism>
<feature type="transmembrane region" description="Helical" evidence="8">
    <location>
        <begin position="115"/>
        <end position="135"/>
    </location>
</feature>
<keyword evidence="2 8" id="KW-0813">Transport</keyword>
<feature type="transmembrane region" description="Helical" evidence="8">
    <location>
        <begin position="307"/>
        <end position="328"/>
    </location>
</feature>
<dbReference type="AlphaFoldDB" id="Q7U5A9"/>
<evidence type="ECO:0000313" key="11">
    <source>
        <dbReference type="Proteomes" id="UP000001422"/>
    </source>
</evidence>
<dbReference type="Pfam" id="PF00528">
    <property type="entry name" value="BPD_transp_1"/>
    <property type="match status" value="2"/>
</dbReference>
<evidence type="ECO:0000259" key="9">
    <source>
        <dbReference type="PROSITE" id="PS50928"/>
    </source>
</evidence>
<evidence type="ECO:0000313" key="10">
    <source>
        <dbReference type="EMBL" id="CAE08313.1"/>
    </source>
</evidence>
<feature type="transmembrane region" description="Helical" evidence="8">
    <location>
        <begin position="164"/>
        <end position="185"/>
    </location>
</feature>
<dbReference type="Proteomes" id="UP000001422">
    <property type="component" value="Chromosome"/>
</dbReference>
<dbReference type="KEGG" id="syw:SYNW1798"/>
<dbReference type="PANTHER" id="PTHR43357:SF3">
    <property type="entry name" value="FE(3+)-TRANSPORT SYSTEM PERMEASE PROTEIN FBPB 2"/>
    <property type="match status" value="1"/>
</dbReference>
<evidence type="ECO:0000256" key="1">
    <source>
        <dbReference type="ARBA" id="ARBA00004429"/>
    </source>
</evidence>
<name>Q7U5A9_PARMW</name>
<dbReference type="SUPFAM" id="SSF161098">
    <property type="entry name" value="MetI-like"/>
    <property type="match status" value="2"/>
</dbReference>
<dbReference type="HOGENOM" id="CLU_021838_0_2_3"/>
<dbReference type="EMBL" id="BX569693">
    <property type="protein sequence ID" value="CAE08313.1"/>
    <property type="molecule type" value="Genomic_DNA"/>
</dbReference>
<evidence type="ECO:0000256" key="8">
    <source>
        <dbReference type="RuleBase" id="RU363032"/>
    </source>
</evidence>
<dbReference type="eggNOG" id="COG1178">
    <property type="taxonomic scope" value="Bacteria"/>
</dbReference>
<dbReference type="GO" id="GO:0055085">
    <property type="term" value="P:transmembrane transport"/>
    <property type="evidence" value="ECO:0007669"/>
    <property type="project" value="InterPro"/>
</dbReference>
<dbReference type="PROSITE" id="PS50928">
    <property type="entry name" value="ABC_TM1"/>
    <property type="match status" value="2"/>
</dbReference>
<keyword evidence="4" id="KW-0997">Cell inner membrane</keyword>
<dbReference type="RefSeq" id="WP_011128658.1">
    <property type="nucleotide sequence ID" value="NC_005070.1"/>
</dbReference>
<gene>
    <name evidence="10" type="primary">futB:hitB</name>
    <name evidence="10" type="ordered locus">SYNW1798</name>
</gene>
<keyword evidence="3" id="KW-1003">Cell membrane</keyword>
<feature type="transmembrane region" description="Helical" evidence="8">
    <location>
        <begin position="85"/>
        <end position="103"/>
    </location>
</feature>
<keyword evidence="7 8" id="KW-0472">Membrane</keyword>
<keyword evidence="11" id="KW-1185">Reference proteome</keyword>
<evidence type="ECO:0000256" key="2">
    <source>
        <dbReference type="ARBA" id="ARBA00022448"/>
    </source>
</evidence>
<protein>
    <submittedName>
        <fullName evidence="10">Iron ABC transporter</fullName>
    </submittedName>
</protein>
<dbReference type="PANTHER" id="PTHR43357">
    <property type="entry name" value="INNER MEMBRANE ABC TRANSPORTER PERMEASE PROTEIN YDCV"/>
    <property type="match status" value="1"/>
</dbReference>
<feature type="transmembrane region" description="Helical" evidence="8">
    <location>
        <begin position="340"/>
        <end position="366"/>
    </location>
</feature>
<keyword evidence="5 8" id="KW-0812">Transmembrane</keyword>
<dbReference type="STRING" id="84588.SYNW1798"/>
<sequence>MSRRLLTLLASALALLALWPLLQLLSQGLQGLQQGLVQLGPDGGRQIRGTLLLLLGSALGGTVIGTANGWLLINCRFPGRRWLRIAQLIPLATPAYLLSATLVDLGSRAGWRIHGLGWGIAVMALATYPYVFLLSTESFGMSGRRQLEACRSMGIGPWSAFRRVALPIAMPAIGAGVALMGMEIVNELGAVQLLGIPSLSAGILDAWQSNSDPTAAISLALVTLVIVLGLVVGERRLRRRSRRWSDGVAGGDATAWPLHGSRALAAQLLGLIPPTLSLGIPLVWALANLDQLGSSFRDDLLPLSLRSLLLGVSAALLAMAAALLLAIAKRWSSAVWLRSLTFLAGIGYAIPGTVLALALLLTGAPWQLAPLLLLLWGYSDRFLAVAKGGLDAALERISPNLDEAATGLGFNWQQVLRRVHLPLLRGPMTVGLLLVFVDTVKELPLTFALRPFDFDTLSVRVYQYASDERLAAALLPALMILTLGLVAAMALVPSLDQASSKG</sequence>
<reference evidence="10 11" key="1">
    <citation type="journal article" date="2003" name="Nature">
        <title>The genome of a motile marine Synechococcus.</title>
        <authorList>
            <person name="Palenik B."/>
            <person name="Brahamsha B."/>
            <person name="Larimer F."/>
            <person name="Land M."/>
            <person name="Hauser L."/>
            <person name="Chain P."/>
            <person name="Lamerdin J."/>
            <person name="Regala W."/>
            <person name="Allen E.A."/>
            <person name="McCarren J."/>
            <person name="Paulsen I."/>
            <person name="Dufresne A."/>
            <person name="Partensky F."/>
            <person name="Webb E."/>
            <person name="Waterbury J."/>
        </authorList>
    </citation>
    <scope>NUCLEOTIDE SEQUENCE [LARGE SCALE GENOMIC DNA]</scope>
    <source>
        <strain evidence="10 11">WH8102</strain>
    </source>
</reference>
<evidence type="ECO:0000256" key="7">
    <source>
        <dbReference type="ARBA" id="ARBA00023136"/>
    </source>
</evidence>
<dbReference type="GO" id="GO:0005886">
    <property type="term" value="C:plasma membrane"/>
    <property type="evidence" value="ECO:0007669"/>
    <property type="project" value="UniProtKB-SubCell"/>
</dbReference>
<dbReference type="Gene3D" id="1.10.3720.10">
    <property type="entry name" value="MetI-like"/>
    <property type="match status" value="2"/>
</dbReference>
<accession>Q7U5A9</accession>
<dbReference type="InterPro" id="IPR000515">
    <property type="entry name" value="MetI-like"/>
</dbReference>
<feature type="transmembrane region" description="Helical" evidence="8">
    <location>
        <begin position="215"/>
        <end position="233"/>
    </location>
</feature>
<feature type="transmembrane region" description="Helical" evidence="8">
    <location>
        <begin position="268"/>
        <end position="287"/>
    </location>
</feature>
<evidence type="ECO:0000256" key="4">
    <source>
        <dbReference type="ARBA" id="ARBA00022519"/>
    </source>
</evidence>